<evidence type="ECO:0000313" key="3">
    <source>
        <dbReference type="Proteomes" id="UP000033633"/>
    </source>
</evidence>
<dbReference type="RefSeq" id="WP_046220263.1">
    <property type="nucleotide sequence ID" value="NZ_JWYV01000005.1"/>
</dbReference>
<evidence type="ECO:0000313" key="2">
    <source>
        <dbReference type="EMBL" id="KKD00328.1"/>
    </source>
</evidence>
<protein>
    <submittedName>
        <fullName evidence="2">Uncharacterized protein</fullName>
    </submittedName>
</protein>
<proteinExistence type="predicted"/>
<evidence type="ECO:0000256" key="1">
    <source>
        <dbReference type="SAM" id="Phobius"/>
    </source>
</evidence>
<keyword evidence="1" id="KW-0472">Membrane</keyword>
<name>A0A0F5VE27_9GAMM</name>
<keyword evidence="1" id="KW-0812">Transmembrane</keyword>
<keyword evidence="1" id="KW-1133">Transmembrane helix</keyword>
<dbReference type="EMBL" id="JWYV01000005">
    <property type="protein sequence ID" value="KKD00328.1"/>
    <property type="molecule type" value="Genomic_DNA"/>
</dbReference>
<accession>A0A0F5VE27</accession>
<feature type="transmembrane region" description="Helical" evidence="1">
    <location>
        <begin position="215"/>
        <end position="239"/>
    </location>
</feature>
<gene>
    <name evidence="2" type="ORF">KY46_08810</name>
</gene>
<dbReference type="Proteomes" id="UP000033633">
    <property type="component" value="Unassembled WGS sequence"/>
</dbReference>
<keyword evidence="3" id="KW-1185">Reference proteome</keyword>
<dbReference type="PATRIC" id="fig|265726.11.peg.3900"/>
<dbReference type="OrthoDB" id="1331475at2"/>
<comment type="caution">
    <text evidence="2">The sequence shown here is derived from an EMBL/GenBank/DDBJ whole genome shotgun (WGS) entry which is preliminary data.</text>
</comment>
<organism evidence="2 3">
    <name type="scientific">Photobacterium halotolerans</name>
    <dbReference type="NCBI Taxonomy" id="265726"/>
    <lineage>
        <taxon>Bacteria</taxon>
        <taxon>Pseudomonadati</taxon>
        <taxon>Pseudomonadota</taxon>
        <taxon>Gammaproteobacteria</taxon>
        <taxon>Vibrionales</taxon>
        <taxon>Vibrionaceae</taxon>
        <taxon>Photobacterium</taxon>
    </lineage>
</organism>
<dbReference type="AlphaFoldDB" id="A0A0F5VE27"/>
<reference evidence="2 3" key="1">
    <citation type="submission" date="2014-12" db="EMBL/GenBank/DDBJ databases">
        <title>Mercury Reductase activity and rhizosphere competence traits in the genome of root associated Photobacterium halotolerans MELD1.</title>
        <authorList>
            <person name="Mathew D.C."/>
            <person name="Huang C.-C."/>
        </authorList>
    </citation>
    <scope>NUCLEOTIDE SEQUENCE [LARGE SCALE GENOMIC DNA]</scope>
    <source>
        <strain evidence="2 3">MELD1</strain>
    </source>
</reference>
<sequence>MKKVTIQVCALGTLPKDLNKNALTKVKSEMFSIAPEIHTYEIRVESDLYDWAYSDNLLAALVPVRHEANIMVVLTSVPLEMNYYTRRLHENIVVFTFYEIGKYLKFDNIPLGNVVKRLFYSYALTYLRNNRRIPTSYELSNFTHDDTRGCIYDMNGVKEDISISCHKPILCDECCDRMKTDQISLETIKSVKSELANITKSRYFVIADWVKENPILSLIISSVWAVSLGVLGSIIASALSGA</sequence>